<evidence type="ECO:0000313" key="3">
    <source>
        <dbReference type="Proteomes" id="UP000261284"/>
    </source>
</evidence>
<dbReference type="InterPro" id="IPR036709">
    <property type="entry name" value="Autotransporte_beta_dom_sf"/>
</dbReference>
<dbReference type="AlphaFoldDB" id="A0A3E1NM64"/>
<feature type="chain" id="PRO_5017755052" description="Outer membrane protein beta-barrel domain-containing protein" evidence="1">
    <location>
        <begin position="39"/>
        <end position="174"/>
    </location>
</feature>
<sequence length="174" mass="18830">MANFLVSLRRAKLYKTMKKIITILILTCAVMSVNKVNAQANGSSYNTSVGIKGYFGDGSIGGINVRHNLSSANAVEGGIYFKSHYVMLEGLYEWQGDINNAPGLKWYAGPGAQLGFYSFHGHSDVAFALKGAIGLDYKFAGAPIDVAFDLNPTFTLTPDSDFSLYAGLAFRFAF</sequence>
<proteinExistence type="predicted"/>
<dbReference type="SUPFAM" id="SSF103515">
    <property type="entry name" value="Autotransporter"/>
    <property type="match status" value="1"/>
</dbReference>
<comment type="caution">
    <text evidence="2">The sequence shown here is derived from an EMBL/GenBank/DDBJ whole genome shotgun (WGS) entry which is preliminary data.</text>
</comment>
<feature type="signal peptide" evidence="1">
    <location>
        <begin position="1"/>
        <end position="38"/>
    </location>
</feature>
<organism evidence="2 3">
    <name type="scientific">Deminuibacter soli</name>
    <dbReference type="NCBI Taxonomy" id="2291815"/>
    <lineage>
        <taxon>Bacteria</taxon>
        <taxon>Pseudomonadati</taxon>
        <taxon>Bacteroidota</taxon>
        <taxon>Chitinophagia</taxon>
        <taxon>Chitinophagales</taxon>
        <taxon>Chitinophagaceae</taxon>
        <taxon>Deminuibacter</taxon>
    </lineage>
</organism>
<keyword evidence="3" id="KW-1185">Reference proteome</keyword>
<protein>
    <recommendedName>
        <fullName evidence="4">Outer membrane protein beta-barrel domain-containing protein</fullName>
    </recommendedName>
</protein>
<gene>
    <name evidence="2" type="ORF">DXN05_09120</name>
</gene>
<keyword evidence="1" id="KW-0732">Signal</keyword>
<dbReference type="Proteomes" id="UP000261284">
    <property type="component" value="Unassembled WGS sequence"/>
</dbReference>
<dbReference type="EMBL" id="QTJU01000002">
    <property type="protein sequence ID" value="RFM28918.1"/>
    <property type="molecule type" value="Genomic_DNA"/>
</dbReference>
<accession>A0A3E1NM64</accession>
<reference evidence="2 3" key="1">
    <citation type="submission" date="2018-08" db="EMBL/GenBank/DDBJ databases">
        <title>Chitinophagaceae sp. K23C18032701, a novel bacterium isolated from forest soil.</title>
        <authorList>
            <person name="Wang C."/>
        </authorList>
    </citation>
    <scope>NUCLEOTIDE SEQUENCE [LARGE SCALE GENOMIC DNA]</scope>
    <source>
        <strain evidence="2 3">K23C18032701</strain>
    </source>
</reference>
<evidence type="ECO:0000313" key="2">
    <source>
        <dbReference type="EMBL" id="RFM28918.1"/>
    </source>
</evidence>
<evidence type="ECO:0008006" key="4">
    <source>
        <dbReference type="Google" id="ProtNLM"/>
    </source>
</evidence>
<name>A0A3E1NM64_9BACT</name>
<evidence type="ECO:0000256" key="1">
    <source>
        <dbReference type="SAM" id="SignalP"/>
    </source>
</evidence>